<evidence type="ECO:0000313" key="3">
    <source>
        <dbReference type="Proteomes" id="UP000199548"/>
    </source>
</evidence>
<dbReference type="Proteomes" id="UP000199548">
    <property type="component" value="Unassembled WGS sequence"/>
</dbReference>
<keyword evidence="1" id="KW-0812">Transmembrane</keyword>
<keyword evidence="1" id="KW-0472">Membrane</keyword>
<evidence type="ECO:0000256" key="1">
    <source>
        <dbReference type="SAM" id="Phobius"/>
    </source>
</evidence>
<gene>
    <name evidence="2" type="ORF">SAMN05192543_103735</name>
</gene>
<reference evidence="2 3" key="1">
    <citation type="submission" date="2016-10" db="EMBL/GenBank/DDBJ databases">
        <authorList>
            <person name="de Groot N.N."/>
        </authorList>
    </citation>
    <scope>NUCLEOTIDE SEQUENCE [LARGE SCALE GENOMIC DNA]</scope>
    <source>
        <strain evidence="2 3">LMG 23650</strain>
    </source>
</reference>
<dbReference type="AlphaFoldDB" id="A0A1I3JJL5"/>
<feature type="transmembrane region" description="Helical" evidence="1">
    <location>
        <begin position="60"/>
        <end position="79"/>
    </location>
</feature>
<keyword evidence="1" id="KW-1133">Transmembrane helix</keyword>
<sequence>MRRWIIKMVDALDMRGGTPASVFVSLLLLATAGVLCQWGGSVTKLLAPGSIMYRFNAGFFLAAYAMGGRSTARFAWLRFRDGRRFFEPAVHWSDRWAQNLLALGLVVMAIIGVVAWLVGWNGDRTGTAYGAGTFVCVARYSWSVGRYLELH</sequence>
<name>A0A1I3JJL5_9BURK</name>
<dbReference type="EMBL" id="FOQU01000003">
    <property type="protein sequence ID" value="SFI60453.1"/>
    <property type="molecule type" value="Genomic_DNA"/>
</dbReference>
<evidence type="ECO:0000313" key="2">
    <source>
        <dbReference type="EMBL" id="SFI60453.1"/>
    </source>
</evidence>
<feature type="transmembrane region" description="Helical" evidence="1">
    <location>
        <begin position="100"/>
        <end position="120"/>
    </location>
</feature>
<accession>A0A1I3JJL5</accession>
<organism evidence="2 3">
    <name type="scientific">Paraburkholderia megapolitana</name>
    <dbReference type="NCBI Taxonomy" id="420953"/>
    <lineage>
        <taxon>Bacteria</taxon>
        <taxon>Pseudomonadati</taxon>
        <taxon>Pseudomonadota</taxon>
        <taxon>Betaproteobacteria</taxon>
        <taxon>Burkholderiales</taxon>
        <taxon>Burkholderiaceae</taxon>
        <taxon>Paraburkholderia</taxon>
    </lineage>
</organism>
<keyword evidence="3" id="KW-1185">Reference proteome</keyword>
<proteinExistence type="predicted"/>
<protein>
    <submittedName>
        <fullName evidence="2">Uncharacterized protein</fullName>
    </submittedName>
</protein>